<feature type="region of interest" description="Disordered" evidence="1">
    <location>
        <begin position="121"/>
        <end position="144"/>
    </location>
</feature>
<comment type="caution">
    <text evidence="2">The sequence shown here is derived from an EMBL/GenBank/DDBJ whole genome shotgun (WGS) entry which is preliminary data.</text>
</comment>
<dbReference type="InterPro" id="IPR010466">
    <property type="entry name" value="DUF1058"/>
</dbReference>
<feature type="compositionally biased region" description="Low complexity" evidence="1">
    <location>
        <begin position="29"/>
        <end position="50"/>
    </location>
</feature>
<proteinExistence type="predicted"/>
<name>A0A0D6MJ42_9PROT</name>
<sequence length="330" mass="34492">MLAFGLAAAAPMGIARAQTPVPHHHHHAATAGTHDGAHTAAAHHTAAAGHHAADHHAASQHPQASHGAGHHATDAREPGKSTTAHHPAAHHGADRHPAPHHASVHHPGVVHEVARPIARPAPVAPAAPPAPLPAPPPADKGTNTGLPLPRFAAMRADEVNMRAGPGDRYPIQWVYHRRGLPVEIEREFDVWRLVEDSDGQKGWVHQATLVGERTFVIPGLPPEGAAAAPGEASAKSGDVIGRADARVVARVADQQDARALPGVTLMYDKPDEQSPVAAALRPGTVGTLKQCPPNTGAGAGWCHVVIKGYSGWLPRRVLWGLLPDEAIMPP</sequence>
<feature type="compositionally biased region" description="Pro residues" evidence="1">
    <location>
        <begin position="122"/>
        <end position="138"/>
    </location>
</feature>
<dbReference type="RefSeq" id="WP_084712060.1">
    <property type="nucleotide sequence ID" value="NZ_BALE01000010.1"/>
</dbReference>
<evidence type="ECO:0000256" key="1">
    <source>
        <dbReference type="SAM" id="MobiDB-lite"/>
    </source>
</evidence>
<keyword evidence="2" id="KW-0030">Aminoacyl-tRNA synthetase</keyword>
<protein>
    <submittedName>
        <fullName evidence="2">Aspartyl-tRNA synthetase</fullName>
    </submittedName>
</protein>
<feature type="region of interest" description="Disordered" evidence="1">
    <location>
        <begin position="19"/>
        <end position="104"/>
    </location>
</feature>
<evidence type="ECO:0000313" key="3">
    <source>
        <dbReference type="Proteomes" id="UP000032679"/>
    </source>
</evidence>
<organism evidence="2 3">
    <name type="scientific">Tanticharoenia sakaeratensis NBRC 103193</name>
    <dbReference type="NCBI Taxonomy" id="1231623"/>
    <lineage>
        <taxon>Bacteria</taxon>
        <taxon>Pseudomonadati</taxon>
        <taxon>Pseudomonadota</taxon>
        <taxon>Alphaproteobacteria</taxon>
        <taxon>Acetobacterales</taxon>
        <taxon>Acetobacteraceae</taxon>
        <taxon>Tanticharoenia</taxon>
    </lineage>
</organism>
<gene>
    <name evidence="2" type="ORF">Tasa_010_022</name>
</gene>
<accession>A0A0D6MJ42</accession>
<dbReference type="Proteomes" id="UP000032679">
    <property type="component" value="Unassembled WGS sequence"/>
</dbReference>
<dbReference type="Pfam" id="PF06347">
    <property type="entry name" value="SH3_4"/>
    <property type="match status" value="2"/>
</dbReference>
<dbReference type="EMBL" id="BALE01000010">
    <property type="protein sequence ID" value="GAN53475.1"/>
    <property type="molecule type" value="Genomic_DNA"/>
</dbReference>
<keyword evidence="2" id="KW-0436">Ligase</keyword>
<dbReference type="Gene3D" id="2.30.30.40">
    <property type="entry name" value="SH3 Domains"/>
    <property type="match status" value="1"/>
</dbReference>
<dbReference type="STRING" id="1231623.Tasa_010_022"/>
<keyword evidence="3" id="KW-1185">Reference proteome</keyword>
<reference evidence="2 3" key="1">
    <citation type="submission" date="2012-10" db="EMBL/GenBank/DDBJ databases">
        <title>Genome sequencing of Tanticharoenia sakaeratensis NBRC 103193.</title>
        <authorList>
            <person name="Azuma Y."/>
            <person name="Hadano H."/>
            <person name="Hirakawa H."/>
            <person name="Matsushita K."/>
        </authorList>
    </citation>
    <scope>NUCLEOTIDE SEQUENCE [LARGE SCALE GENOMIC DNA]</scope>
    <source>
        <strain evidence="2 3">NBRC 103193</strain>
    </source>
</reference>
<dbReference type="GO" id="GO:0004812">
    <property type="term" value="F:aminoacyl-tRNA ligase activity"/>
    <property type="evidence" value="ECO:0007669"/>
    <property type="project" value="UniProtKB-KW"/>
</dbReference>
<evidence type="ECO:0000313" key="2">
    <source>
        <dbReference type="EMBL" id="GAN53475.1"/>
    </source>
</evidence>
<dbReference type="AlphaFoldDB" id="A0A0D6MJ42"/>